<dbReference type="PANTHER" id="PTHR42826">
    <property type="entry name" value="DICARBOXYLATE TRANSPORTER 2.1, CHLOROPLASTIC"/>
    <property type="match status" value="1"/>
</dbReference>
<keyword evidence="6 7" id="KW-0472">Membrane</keyword>
<keyword evidence="3 7" id="KW-0812">Transmembrane</keyword>
<keyword evidence="9" id="KW-1185">Reference proteome</keyword>
<dbReference type="InterPro" id="IPR001898">
    <property type="entry name" value="SLC13A/DASS"/>
</dbReference>
<evidence type="ECO:0000256" key="3">
    <source>
        <dbReference type="ARBA" id="ARBA00022692"/>
    </source>
</evidence>
<keyword evidence="4" id="KW-0934">Plastid</keyword>
<proteinExistence type="inferred from homology"/>
<evidence type="ECO:0000256" key="6">
    <source>
        <dbReference type="ARBA" id="ARBA00023136"/>
    </source>
</evidence>
<dbReference type="Proteomes" id="UP001445335">
    <property type="component" value="Unassembled WGS sequence"/>
</dbReference>
<dbReference type="InterPro" id="IPR030676">
    <property type="entry name" value="CitT-rel"/>
</dbReference>
<evidence type="ECO:0000256" key="7">
    <source>
        <dbReference type="SAM" id="Phobius"/>
    </source>
</evidence>
<dbReference type="GO" id="GO:0015140">
    <property type="term" value="F:malate transmembrane transporter activity"/>
    <property type="evidence" value="ECO:0007669"/>
    <property type="project" value="UniProtKB-ARBA"/>
</dbReference>
<evidence type="ECO:0000256" key="1">
    <source>
        <dbReference type="ARBA" id="ARBA00004478"/>
    </source>
</evidence>
<evidence type="ECO:0000256" key="2">
    <source>
        <dbReference type="ARBA" id="ARBA00007349"/>
    </source>
</evidence>
<dbReference type="GO" id="GO:0009706">
    <property type="term" value="C:chloroplast inner membrane"/>
    <property type="evidence" value="ECO:0007669"/>
    <property type="project" value="UniProtKB-SubCell"/>
</dbReference>
<reference evidence="8 9" key="1">
    <citation type="journal article" date="2024" name="Nat. Commun.">
        <title>Phylogenomics reveals the evolutionary origins of lichenization in chlorophyte algae.</title>
        <authorList>
            <person name="Puginier C."/>
            <person name="Libourel C."/>
            <person name="Otte J."/>
            <person name="Skaloud P."/>
            <person name="Haon M."/>
            <person name="Grisel S."/>
            <person name="Petersen M."/>
            <person name="Berrin J.G."/>
            <person name="Delaux P.M."/>
            <person name="Dal Grande F."/>
            <person name="Keller J."/>
        </authorList>
    </citation>
    <scope>NUCLEOTIDE SEQUENCE [LARGE SCALE GENOMIC DNA]</scope>
    <source>
        <strain evidence="8 9">SAG 245.80</strain>
    </source>
</reference>
<gene>
    <name evidence="8" type="ORF">WJX81_004016</name>
</gene>
<comment type="similarity">
    <text evidence="2">Belongs to the SLC13A/DASS transporter (TC 2.A.47) family. DIT1 subfamily.</text>
</comment>
<keyword evidence="4" id="KW-1001">Plastid inner membrane</keyword>
<accession>A0AAW1QL07</accession>
<dbReference type="AlphaFoldDB" id="A0AAW1QL07"/>
<dbReference type="EMBL" id="JALJOU010000092">
    <property type="protein sequence ID" value="KAK9821990.1"/>
    <property type="molecule type" value="Genomic_DNA"/>
</dbReference>
<feature type="transmembrane region" description="Helical" evidence="7">
    <location>
        <begin position="105"/>
        <end position="125"/>
    </location>
</feature>
<evidence type="ECO:0000313" key="9">
    <source>
        <dbReference type="Proteomes" id="UP001445335"/>
    </source>
</evidence>
<dbReference type="Pfam" id="PF00939">
    <property type="entry name" value="Na_sulph_symp"/>
    <property type="match status" value="1"/>
</dbReference>
<protein>
    <submittedName>
        <fullName evidence="8">Uncharacterized protein</fullName>
    </submittedName>
</protein>
<evidence type="ECO:0000256" key="4">
    <source>
        <dbReference type="ARBA" id="ARBA00022780"/>
    </source>
</evidence>
<evidence type="ECO:0000313" key="8">
    <source>
        <dbReference type="EMBL" id="KAK9821990.1"/>
    </source>
</evidence>
<name>A0AAW1QL07_9CHLO</name>
<sequence length="131" mass="13430">MGHAQQVDAGNVRSGFWLSWQASSGVIPLLGFYAHCLFASCAAHVGAMCVAFVSVAIACGGPRVLAAIVLGQLSKLLSCLATYGFGSKPPCSGAGYVSQAMGHQLGLLLLLSHVAVCLGIAGAWWRGIGLR</sequence>
<comment type="subcellular location">
    <subcellularLocation>
        <location evidence="1">Plastid</location>
        <location evidence="1">Chloroplast inner membrane</location>
        <topology evidence="1">Multi-pass membrane protein</topology>
    </subcellularLocation>
</comment>
<organism evidence="8 9">
    <name type="scientific">Elliptochloris bilobata</name>
    <dbReference type="NCBI Taxonomy" id="381761"/>
    <lineage>
        <taxon>Eukaryota</taxon>
        <taxon>Viridiplantae</taxon>
        <taxon>Chlorophyta</taxon>
        <taxon>core chlorophytes</taxon>
        <taxon>Trebouxiophyceae</taxon>
        <taxon>Trebouxiophyceae incertae sedis</taxon>
        <taxon>Elliptochloris clade</taxon>
        <taxon>Elliptochloris</taxon>
    </lineage>
</organism>
<keyword evidence="5 7" id="KW-1133">Transmembrane helix</keyword>
<evidence type="ECO:0000256" key="5">
    <source>
        <dbReference type="ARBA" id="ARBA00022989"/>
    </source>
</evidence>
<comment type="caution">
    <text evidence="8">The sequence shown here is derived from an EMBL/GenBank/DDBJ whole genome shotgun (WGS) entry which is preliminary data.</text>
</comment>